<sequence length="186" mass="19959">MISKVKQVAVLVAGGLALGACTLGGADTAAPAKKPPAPDYQAASTAPPPASKGLQAICYTDADLAIVRARMLQQELVVATLQCQNPNGTRAFDSLYGNFVNKFSADLSNNARSLTDVSRRKRFNVDVLVTEFSNRMAQRAPVDKEFCSRSLRALEWSLDPKVKTLSDAPPPYDLGPEMNIHPCPAK</sequence>
<feature type="chain" id="PRO_5012933578" description="Lipoprotein" evidence="2">
    <location>
        <begin position="26"/>
        <end position="186"/>
    </location>
</feature>
<gene>
    <name evidence="3" type="ORF">SAMN02745126_03795</name>
</gene>
<organism evidence="3 4">
    <name type="scientific">Enhydrobacter aerosaccus</name>
    <dbReference type="NCBI Taxonomy" id="225324"/>
    <lineage>
        <taxon>Bacteria</taxon>
        <taxon>Pseudomonadati</taxon>
        <taxon>Pseudomonadota</taxon>
        <taxon>Alphaproteobacteria</taxon>
        <taxon>Hyphomicrobiales</taxon>
        <taxon>Enhydrobacter</taxon>
    </lineage>
</organism>
<accession>A0A1T4RHJ0</accession>
<dbReference type="EMBL" id="FUWJ01000005">
    <property type="protein sequence ID" value="SKA15403.1"/>
    <property type="molecule type" value="Genomic_DNA"/>
</dbReference>
<keyword evidence="4" id="KW-1185">Reference proteome</keyword>
<dbReference type="STRING" id="225324.SAMN02745126_03795"/>
<dbReference type="AlphaFoldDB" id="A0A1T4RHJ0"/>
<dbReference type="Proteomes" id="UP000190092">
    <property type="component" value="Unassembled WGS sequence"/>
</dbReference>
<evidence type="ECO:0008006" key="5">
    <source>
        <dbReference type="Google" id="ProtNLM"/>
    </source>
</evidence>
<proteinExistence type="predicted"/>
<evidence type="ECO:0000256" key="2">
    <source>
        <dbReference type="SAM" id="SignalP"/>
    </source>
</evidence>
<evidence type="ECO:0000313" key="3">
    <source>
        <dbReference type="EMBL" id="SKA15403.1"/>
    </source>
</evidence>
<dbReference type="RefSeq" id="WP_085935487.1">
    <property type="nucleotide sequence ID" value="NZ_FUWJ01000005.1"/>
</dbReference>
<dbReference type="OrthoDB" id="7375850at2"/>
<reference evidence="4" key="1">
    <citation type="submission" date="2017-02" db="EMBL/GenBank/DDBJ databases">
        <authorList>
            <person name="Varghese N."/>
            <person name="Submissions S."/>
        </authorList>
    </citation>
    <scope>NUCLEOTIDE SEQUENCE [LARGE SCALE GENOMIC DNA]</scope>
    <source>
        <strain evidence="4">ATCC 27094</strain>
    </source>
</reference>
<keyword evidence="2" id="KW-0732">Signal</keyword>
<dbReference type="PROSITE" id="PS51257">
    <property type="entry name" value="PROKAR_LIPOPROTEIN"/>
    <property type="match status" value="1"/>
</dbReference>
<name>A0A1T4RHJ0_9HYPH</name>
<feature type="signal peptide" evidence="2">
    <location>
        <begin position="1"/>
        <end position="25"/>
    </location>
</feature>
<feature type="region of interest" description="Disordered" evidence="1">
    <location>
        <begin position="165"/>
        <end position="186"/>
    </location>
</feature>
<protein>
    <recommendedName>
        <fullName evidence="5">Lipoprotein</fullName>
    </recommendedName>
</protein>
<evidence type="ECO:0000313" key="4">
    <source>
        <dbReference type="Proteomes" id="UP000190092"/>
    </source>
</evidence>
<evidence type="ECO:0000256" key="1">
    <source>
        <dbReference type="SAM" id="MobiDB-lite"/>
    </source>
</evidence>